<reference evidence="1" key="1">
    <citation type="submission" date="2022-01" db="EMBL/GenBank/DDBJ databases">
        <authorList>
            <person name="King R."/>
        </authorList>
    </citation>
    <scope>NUCLEOTIDE SEQUENCE</scope>
</reference>
<evidence type="ECO:0000313" key="1">
    <source>
        <dbReference type="EMBL" id="CAG9856859.1"/>
    </source>
</evidence>
<dbReference type="AlphaFoldDB" id="A0A9N9TKA3"/>
<dbReference type="EMBL" id="OU900105">
    <property type="protein sequence ID" value="CAG9856859.1"/>
    <property type="molecule type" value="Genomic_DNA"/>
</dbReference>
<keyword evidence="2" id="KW-1185">Reference proteome</keyword>
<protein>
    <recommendedName>
        <fullName evidence="3">DUF19 domain-containing protein</fullName>
    </recommendedName>
</protein>
<name>A0A9N9TKA3_PHYSR</name>
<organism evidence="1 2">
    <name type="scientific">Phyllotreta striolata</name>
    <name type="common">Striped flea beetle</name>
    <name type="synonym">Crioceris striolata</name>
    <dbReference type="NCBI Taxonomy" id="444603"/>
    <lineage>
        <taxon>Eukaryota</taxon>
        <taxon>Metazoa</taxon>
        <taxon>Ecdysozoa</taxon>
        <taxon>Arthropoda</taxon>
        <taxon>Hexapoda</taxon>
        <taxon>Insecta</taxon>
        <taxon>Pterygota</taxon>
        <taxon>Neoptera</taxon>
        <taxon>Endopterygota</taxon>
        <taxon>Coleoptera</taxon>
        <taxon>Polyphaga</taxon>
        <taxon>Cucujiformia</taxon>
        <taxon>Chrysomeloidea</taxon>
        <taxon>Chrysomelidae</taxon>
        <taxon>Galerucinae</taxon>
        <taxon>Alticini</taxon>
        <taxon>Phyllotreta</taxon>
    </lineage>
</organism>
<dbReference type="OrthoDB" id="6712663at2759"/>
<accession>A0A9N9TKA3</accession>
<evidence type="ECO:0000313" key="2">
    <source>
        <dbReference type="Proteomes" id="UP001153712"/>
    </source>
</evidence>
<gene>
    <name evidence="1" type="ORF">PHYEVI_LOCUS3272</name>
</gene>
<dbReference type="Proteomes" id="UP001153712">
    <property type="component" value="Chromosome 12"/>
</dbReference>
<evidence type="ECO:0008006" key="3">
    <source>
        <dbReference type="Google" id="ProtNLM"/>
    </source>
</evidence>
<proteinExistence type="predicted"/>
<sequence length="249" mass="28935">MKNLALLLIAYISGKFLPKSIIHTEFLCGIYSASSSALHIRSPTAPLKRTERDILTGIKERYQELMNKIIQNCKANDLDEQGAAHLQELYDKMRVCISENQLYSISRDEYIQHITRCSQDARRATTTCLRSNQKWFPDFALNLAISIVNFLYEYKKVMIVEIPYCLAQFKNFDVQLSYAQCLLEHEKDSTEYRSSTIFSDTPEELCRKFLRTSECFSKVVNLNCDMTPTLTNFVEEFAKSRAKPCEYYM</sequence>